<comment type="caution">
    <text evidence="1">The sequence shown here is derived from an EMBL/GenBank/DDBJ whole genome shotgun (WGS) entry which is preliminary data.</text>
</comment>
<name>A0ABQ1GBM2_9BACL</name>
<proteinExistence type="predicted"/>
<keyword evidence="2" id="KW-1185">Reference proteome</keyword>
<organism evidence="1 2">
    <name type="scientific">Paenibacillus physcomitrellae</name>
    <dbReference type="NCBI Taxonomy" id="1619311"/>
    <lineage>
        <taxon>Bacteria</taxon>
        <taxon>Bacillati</taxon>
        <taxon>Bacillota</taxon>
        <taxon>Bacilli</taxon>
        <taxon>Bacillales</taxon>
        <taxon>Paenibacillaceae</taxon>
        <taxon>Paenibacillus</taxon>
    </lineage>
</organism>
<gene>
    <name evidence="1" type="ORF">GCM10010917_27170</name>
</gene>
<evidence type="ECO:0000313" key="2">
    <source>
        <dbReference type="Proteomes" id="UP000609323"/>
    </source>
</evidence>
<dbReference type="RefSeq" id="WP_188793276.1">
    <property type="nucleotide sequence ID" value="NZ_BMHF01000009.1"/>
</dbReference>
<dbReference type="Gene3D" id="3.90.226.10">
    <property type="entry name" value="2-enoyl-CoA Hydratase, Chain A, domain 1"/>
    <property type="match status" value="1"/>
</dbReference>
<sequence>MENEEIYYINAGLLAEGEIDRIMEESRNTKGLIIDLRNYPSTELTYKFAEYLIPSEKEFAIPGLSTVNQTTFLRAVVLY</sequence>
<evidence type="ECO:0000313" key="1">
    <source>
        <dbReference type="EMBL" id="GGA40508.1"/>
    </source>
</evidence>
<dbReference type="Proteomes" id="UP000609323">
    <property type="component" value="Unassembled WGS sequence"/>
</dbReference>
<accession>A0ABQ1GBM2</accession>
<reference evidence="2" key="1">
    <citation type="journal article" date="2019" name="Int. J. Syst. Evol. Microbiol.">
        <title>The Global Catalogue of Microorganisms (GCM) 10K type strain sequencing project: providing services to taxonomists for standard genome sequencing and annotation.</title>
        <authorList>
            <consortium name="The Broad Institute Genomics Platform"/>
            <consortium name="The Broad Institute Genome Sequencing Center for Infectious Disease"/>
            <person name="Wu L."/>
            <person name="Ma J."/>
        </authorList>
    </citation>
    <scope>NUCLEOTIDE SEQUENCE [LARGE SCALE GENOMIC DNA]</scope>
    <source>
        <strain evidence="2">CGMCC 1.15044</strain>
    </source>
</reference>
<protein>
    <recommendedName>
        <fullName evidence="3">Tail specific protease domain-containing protein</fullName>
    </recommendedName>
</protein>
<dbReference type="EMBL" id="BMHF01000009">
    <property type="protein sequence ID" value="GGA40508.1"/>
    <property type="molecule type" value="Genomic_DNA"/>
</dbReference>
<evidence type="ECO:0008006" key="3">
    <source>
        <dbReference type="Google" id="ProtNLM"/>
    </source>
</evidence>